<accession>A0A9Q1ENC7</accession>
<evidence type="ECO:0000313" key="1">
    <source>
        <dbReference type="EMBL" id="KAJ8341949.1"/>
    </source>
</evidence>
<organism evidence="1 2">
    <name type="scientific">Synaphobranchus kaupii</name>
    <name type="common">Kaup's arrowtooth eel</name>
    <dbReference type="NCBI Taxonomy" id="118154"/>
    <lineage>
        <taxon>Eukaryota</taxon>
        <taxon>Metazoa</taxon>
        <taxon>Chordata</taxon>
        <taxon>Craniata</taxon>
        <taxon>Vertebrata</taxon>
        <taxon>Euteleostomi</taxon>
        <taxon>Actinopterygii</taxon>
        <taxon>Neopterygii</taxon>
        <taxon>Teleostei</taxon>
        <taxon>Anguilliformes</taxon>
        <taxon>Synaphobranchidae</taxon>
        <taxon>Synaphobranchus</taxon>
    </lineage>
</organism>
<name>A0A9Q1ENC7_SYNKA</name>
<dbReference type="Proteomes" id="UP001152622">
    <property type="component" value="Chromosome 15"/>
</dbReference>
<dbReference type="EMBL" id="JAINUF010000015">
    <property type="protein sequence ID" value="KAJ8341949.1"/>
    <property type="molecule type" value="Genomic_DNA"/>
</dbReference>
<sequence>MPETVAEQRTWRRCRPIKPLDAVSASVPDQQRTTDIAGSLLLDFLERTGSTEDLDHYAGCSVIKDKVTEVLLEQQVLPVGADTGDSVLDKAESSPVKTECPVTAAQQKFELDMKRLELEAQTALREKELEA</sequence>
<gene>
    <name evidence="1" type="ORF">SKAU_G00342400</name>
</gene>
<comment type="caution">
    <text evidence="1">The sequence shown here is derived from an EMBL/GenBank/DDBJ whole genome shotgun (WGS) entry which is preliminary data.</text>
</comment>
<dbReference type="AlphaFoldDB" id="A0A9Q1ENC7"/>
<keyword evidence="2" id="KW-1185">Reference proteome</keyword>
<protein>
    <submittedName>
        <fullName evidence="1">Uncharacterized protein</fullName>
    </submittedName>
</protein>
<reference evidence="1" key="1">
    <citation type="journal article" date="2023" name="Science">
        <title>Genome structures resolve the early diversification of teleost fishes.</title>
        <authorList>
            <person name="Parey E."/>
            <person name="Louis A."/>
            <person name="Montfort J."/>
            <person name="Bouchez O."/>
            <person name="Roques C."/>
            <person name="Iampietro C."/>
            <person name="Lluch J."/>
            <person name="Castinel A."/>
            <person name="Donnadieu C."/>
            <person name="Desvignes T."/>
            <person name="Floi Bucao C."/>
            <person name="Jouanno E."/>
            <person name="Wen M."/>
            <person name="Mejri S."/>
            <person name="Dirks R."/>
            <person name="Jansen H."/>
            <person name="Henkel C."/>
            <person name="Chen W.J."/>
            <person name="Zahm M."/>
            <person name="Cabau C."/>
            <person name="Klopp C."/>
            <person name="Thompson A.W."/>
            <person name="Robinson-Rechavi M."/>
            <person name="Braasch I."/>
            <person name="Lecointre G."/>
            <person name="Bobe J."/>
            <person name="Postlethwait J.H."/>
            <person name="Berthelot C."/>
            <person name="Roest Crollius H."/>
            <person name="Guiguen Y."/>
        </authorList>
    </citation>
    <scope>NUCLEOTIDE SEQUENCE</scope>
    <source>
        <strain evidence="1">WJC10195</strain>
    </source>
</reference>
<evidence type="ECO:0000313" key="2">
    <source>
        <dbReference type="Proteomes" id="UP001152622"/>
    </source>
</evidence>
<proteinExistence type="predicted"/>